<dbReference type="PANTHER" id="PTHR30136:SF35">
    <property type="entry name" value="HTH-TYPE TRANSCRIPTIONAL REGULATOR RV1719"/>
    <property type="match status" value="1"/>
</dbReference>
<evidence type="ECO:0000313" key="2">
    <source>
        <dbReference type="EMBL" id="ECV5352102.1"/>
    </source>
</evidence>
<dbReference type="InterPro" id="IPR005471">
    <property type="entry name" value="Tscrpt_reg_IclR_N"/>
</dbReference>
<dbReference type="PROSITE" id="PS51077">
    <property type="entry name" value="HTH_ICLR"/>
    <property type="match status" value="1"/>
</dbReference>
<reference evidence="2" key="1">
    <citation type="submission" date="2019-09" db="EMBL/GenBank/DDBJ databases">
        <authorList>
            <person name="Ashton P.M."/>
            <person name="Dallman T."/>
            <person name="Nair S."/>
            <person name="De Pinna E."/>
            <person name="Peters T."/>
            <person name="Grant K."/>
        </authorList>
    </citation>
    <scope>NUCLEOTIDE SEQUENCE [LARGE SCALE GENOMIC DNA]</scope>
    <source>
        <strain evidence="2">800692</strain>
    </source>
</reference>
<sequence length="102" mass="10881">MNENSNSTTITRAIRVMKALKGHSLNGLSNKELAKALGESPANITRALGVLASEGMVQRLESGRYAPGMQLLFIAQSFSNEMAAGQARIAELNQRVLAGSHN</sequence>
<dbReference type="SUPFAM" id="SSF46785">
    <property type="entry name" value="Winged helix' DNA-binding domain"/>
    <property type="match status" value="1"/>
</dbReference>
<protein>
    <submittedName>
        <fullName evidence="2">Helix-turn-helix domain-containing protein</fullName>
    </submittedName>
</protein>
<dbReference type="Pfam" id="PF09339">
    <property type="entry name" value="HTH_IclR"/>
    <property type="match status" value="1"/>
</dbReference>
<comment type="caution">
    <text evidence="2">The sequence shown here is derived from an EMBL/GenBank/DDBJ whole genome shotgun (WGS) entry which is preliminary data.</text>
</comment>
<dbReference type="AlphaFoldDB" id="A0A610CDN5"/>
<dbReference type="GO" id="GO:0003700">
    <property type="term" value="F:DNA-binding transcription factor activity"/>
    <property type="evidence" value="ECO:0007669"/>
    <property type="project" value="TreeGrafter"/>
</dbReference>
<proteinExistence type="predicted"/>
<dbReference type="Proteomes" id="UP000839888">
    <property type="component" value="Unassembled WGS sequence"/>
</dbReference>
<organism evidence="2">
    <name type="scientific">Salmonella enterica subsp. enterica serovar Telelkebir</name>
    <dbReference type="NCBI Taxonomy" id="1967657"/>
    <lineage>
        <taxon>Bacteria</taxon>
        <taxon>Pseudomonadati</taxon>
        <taxon>Pseudomonadota</taxon>
        <taxon>Gammaproteobacteria</taxon>
        <taxon>Enterobacterales</taxon>
        <taxon>Enterobacteriaceae</taxon>
        <taxon>Salmonella</taxon>
    </lineage>
</organism>
<dbReference type="InterPro" id="IPR050707">
    <property type="entry name" value="HTH_MetabolicPath_Reg"/>
</dbReference>
<dbReference type="InterPro" id="IPR036388">
    <property type="entry name" value="WH-like_DNA-bd_sf"/>
</dbReference>
<dbReference type="InterPro" id="IPR036390">
    <property type="entry name" value="WH_DNA-bd_sf"/>
</dbReference>
<dbReference type="PANTHER" id="PTHR30136">
    <property type="entry name" value="HELIX-TURN-HELIX TRANSCRIPTIONAL REGULATOR, ICLR FAMILY"/>
    <property type="match status" value="1"/>
</dbReference>
<evidence type="ECO:0000259" key="1">
    <source>
        <dbReference type="PROSITE" id="PS51077"/>
    </source>
</evidence>
<feature type="domain" description="HTH iclR-type" evidence="1">
    <location>
        <begin position="7"/>
        <end position="69"/>
    </location>
</feature>
<dbReference type="Gene3D" id="1.10.10.10">
    <property type="entry name" value="Winged helix-like DNA-binding domain superfamily/Winged helix DNA-binding domain"/>
    <property type="match status" value="1"/>
</dbReference>
<dbReference type="GO" id="GO:0003677">
    <property type="term" value="F:DNA binding"/>
    <property type="evidence" value="ECO:0007669"/>
    <property type="project" value="InterPro"/>
</dbReference>
<gene>
    <name evidence="2" type="ORF">F2J48_21385</name>
</gene>
<dbReference type="EMBL" id="AAKTLN010000030">
    <property type="protein sequence ID" value="ECV5352102.1"/>
    <property type="molecule type" value="Genomic_DNA"/>
</dbReference>
<name>A0A610CDN5_SALET</name>
<dbReference type="GO" id="GO:0045892">
    <property type="term" value="P:negative regulation of DNA-templated transcription"/>
    <property type="evidence" value="ECO:0007669"/>
    <property type="project" value="TreeGrafter"/>
</dbReference>
<accession>A0A610CDN5</accession>